<organism evidence="2 3">
    <name type="scientific">Cucumis melo var. makuwa</name>
    <name type="common">Oriental melon</name>
    <dbReference type="NCBI Taxonomy" id="1194695"/>
    <lineage>
        <taxon>Eukaryota</taxon>
        <taxon>Viridiplantae</taxon>
        <taxon>Streptophyta</taxon>
        <taxon>Embryophyta</taxon>
        <taxon>Tracheophyta</taxon>
        <taxon>Spermatophyta</taxon>
        <taxon>Magnoliopsida</taxon>
        <taxon>eudicotyledons</taxon>
        <taxon>Gunneridae</taxon>
        <taxon>Pentapetalae</taxon>
        <taxon>rosids</taxon>
        <taxon>fabids</taxon>
        <taxon>Cucurbitales</taxon>
        <taxon>Cucurbitaceae</taxon>
        <taxon>Benincaseae</taxon>
        <taxon>Cucumis</taxon>
    </lineage>
</organism>
<evidence type="ECO:0000259" key="1">
    <source>
        <dbReference type="Pfam" id="PF03372"/>
    </source>
</evidence>
<dbReference type="PANTHER" id="PTHR33710">
    <property type="entry name" value="BNAC02G09200D PROTEIN"/>
    <property type="match status" value="1"/>
</dbReference>
<reference evidence="2 3" key="1">
    <citation type="submission" date="2019-08" db="EMBL/GenBank/DDBJ databases">
        <title>Draft genome sequences of two oriental melons (Cucumis melo L. var makuwa).</title>
        <authorList>
            <person name="Kwon S.-Y."/>
        </authorList>
    </citation>
    <scope>NUCLEOTIDE SEQUENCE [LARGE SCALE GENOMIC DNA]</scope>
    <source>
        <strain evidence="3">cv. Chang Bougi</strain>
        <tissue evidence="2">Leaf</tissue>
    </source>
</reference>
<dbReference type="AlphaFoldDB" id="A0A5D3C1E9"/>
<evidence type="ECO:0000313" key="3">
    <source>
        <dbReference type="Proteomes" id="UP000321947"/>
    </source>
</evidence>
<feature type="domain" description="Endonuclease/exonuclease/phosphatase" evidence="1">
    <location>
        <begin position="41"/>
        <end position="155"/>
    </location>
</feature>
<protein>
    <submittedName>
        <fullName evidence="2">LINE-1 retrotransposable element ORF2 protein</fullName>
    </submittedName>
</protein>
<sequence>MWDDLRFNVTNFIEGIFSISIKINVPNGLPNSAWWLSAIYGPAKRRNINNFLLELTDLNSMCSPNWHLAGDFNIVRYSAETSTQNSSTYSMRKFNTFITASSLIDPPLTNSKYTWSNLRVQPVPFRIDRFLYTTGWENLFSLHYSKALSRITSDHFPLLLESSNISWGPPPFRFINQHLKENWFKHNIGTWWKNLRQIGHPRFSFMQKLKNLSFTMKAEYKKKKKQKKKKINEEDKRAWIKEIDEIDKLKAESQISEAQSRRRTSLKAEINQYYYR</sequence>
<dbReference type="Pfam" id="PF03372">
    <property type="entry name" value="Exo_endo_phos"/>
    <property type="match status" value="1"/>
</dbReference>
<name>A0A5D3C1E9_CUCMM</name>
<dbReference type="EMBL" id="SSTD01013776">
    <property type="protein sequence ID" value="TYK05763.1"/>
    <property type="molecule type" value="Genomic_DNA"/>
</dbReference>
<gene>
    <name evidence="2" type="ORF">E5676_scaffold98G002520</name>
</gene>
<dbReference type="SUPFAM" id="SSF56219">
    <property type="entry name" value="DNase I-like"/>
    <property type="match status" value="1"/>
</dbReference>
<dbReference type="InterPro" id="IPR036691">
    <property type="entry name" value="Endo/exonu/phosph_ase_sf"/>
</dbReference>
<comment type="caution">
    <text evidence="2">The sequence shown here is derived from an EMBL/GenBank/DDBJ whole genome shotgun (WGS) entry which is preliminary data.</text>
</comment>
<evidence type="ECO:0000313" key="2">
    <source>
        <dbReference type="EMBL" id="TYK05763.1"/>
    </source>
</evidence>
<dbReference type="Gene3D" id="3.60.10.10">
    <property type="entry name" value="Endonuclease/exonuclease/phosphatase"/>
    <property type="match status" value="1"/>
</dbReference>
<proteinExistence type="predicted"/>
<dbReference type="PANTHER" id="PTHR33710:SF71">
    <property type="entry name" value="ENDONUCLEASE_EXONUCLEASE_PHOSPHATASE DOMAIN-CONTAINING PROTEIN"/>
    <property type="match status" value="1"/>
</dbReference>
<dbReference type="Proteomes" id="UP000321947">
    <property type="component" value="Unassembled WGS sequence"/>
</dbReference>
<dbReference type="InterPro" id="IPR005135">
    <property type="entry name" value="Endo/exonuclease/phosphatase"/>
</dbReference>
<accession>A0A5D3C1E9</accession>